<dbReference type="Proteomes" id="UP000823046">
    <property type="component" value="Unassembled WGS sequence"/>
</dbReference>
<dbReference type="InterPro" id="IPR040372">
    <property type="entry name" value="YaeB-like"/>
</dbReference>
<dbReference type="Pfam" id="PF01980">
    <property type="entry name" value="TrmO_N"/>
    <property type="match status" value="1"/>
</dbReference>
<comment type="similarity">
    <text evidence="2">Belongs to the tRNA methyltransferase O family.</text>
</comment>
<evidence type="ECO:0000256" key="1">
    <source>
        <dbReference type="ARBA" id="ARBA00022691"/>
    </source>
</evidence>
<dbReference type="EMBL" id="JADAQX010000880">
    <property type="protein sequence ID" value="KAF8819221.1"/>
    <property type="molecule type" value="Genomic_DNA"/>
</dbReference>
<keyword evidence="5" id="KW-1185">Reference proteome</keyword>
<proteinExistence type="inferred from homology"/>
<dbReference type="InterPro" id="IPR036414">
    <property type="entry name" value="YaeB_N_sf"/>
</dbReference>
<dbReference type="PROSITE" id="PS51668">
    <property type="entry name" value="TSAA_2"/>
    <property type="match status" value="1"/>
</dbReference>
<dbReference type="CDD" id="cd09281">
    <property type="entry name" value="UPF0066"/>
    <property type="match status" value="1"/>
</dbReference>
<feature type="domain" description="TsaA-like" evidence="3">
    <location>
        <begin position="9"/>
        <end position="153"/>
    </location>
</feature>
<dbReference type="PANTHER" id="PTHR12818:SF0">
    <property type="entry name" value="TRNA (ADENINE(37)-N6)-METHYLTRANSFERASE"/>
    <property type="match status" value="1"/>
</dbReference>
<accession>A0ABQ7J5D1</accession>
<dbReference type="InterPro" id="IPR023370">
    <property type="entry name" value="TrmO-like_N"/>
</dbReference>
<comment type="caution">
    <text evidence="4">The sequence shown here is derived from an EMBL/GenBank/DDBJ whole genome shotgun (WGS) entry which is preliminary data.</text>
</comment>
<evidence type="ECO:0000256" key="2">
    <source>
        <dbReference type="ARBA" id="ARBA00033753"/>
    </source>
</evidence>
<dbReference type="Gene3D" id="2.40.30.70">
    <property type="entry name" value="YaeB-like"/>
    <property type="match status" value="1"/>
</dbReference>
<evidence type="ECO:0000259" key="3">
    <source>
        <dbReference type="PROSITE" id="PS51668"/>
    </source>
</evidence>
<protein>
    <submittedName>
        <fullName evidence="4">S-adenosylmethionine-dependent</fullName>
    </submittedName>
</protein>
<organism evidence="4 5">
    <name type="scientific">Cardiosporidium cionae</name>
    <dbReference type="NCBI Taxonomy" id="476202"/>
    <lineage>
        <taxon>Eukaryota</taxon>
        <taxon>Sar</taxon>
        <taxon>Alveolata</taxon>
        <taxon>Apicomplexa</taxon>
        <taxon>Aconoidasida</taxon>
        <taxon>Nephromycida</taxon>
        <taxon>Cardiosporidium</taxon>
    </lineage>
</organism>
<keyword evidence="1" id="KW-0949">S-adenosyl-L-methionine</keyword>
<evidence type="ECO:0000313" key="4">
    <source>
        <dbReference type="EMBL" id="KAF8819221.1"/>
    </source>
</evidence>
<sequence>MPHKLPPLVRFIGEIRSCYTEKWGTPRQSGLVPASSAEILFHDDYSKTFLSSVEGFSYVIVIFAFHHLENSSSGQVFLGNKCKVRPPKLQGKSIGILATRSPHRPNPLGLSVCKVVKIDYQKESIVLSGIDMIDGTPVLDLYGYDFVSFAVPQKSLSVPQWTIDSLPFTLSSVASLYIQEENALGIHSLDKRDPHFHAPACKVYFSLAAFWDIQCWCHHTEATIAESKRRFAMIQQTLQLDPRSIHSAKNHTNGIFAIEIQGQEVIYQHCPPQTFSYTAQKTVMLTPSIRVLRLLISGRHSTFEEWKNDSHAPTAVILQKNRLERQPDVVGSDADGTRQRRLPFPSPSLAKILSTPFNDEHCQRDTSYCGHASVKLRSTGWLHSLSHVLPAYILRGEDG</sequence>
<dbReference type="InterPro" id="IPR036413">
    <property type="entry name" value="YaeB-like_sf"/>
</dbReference>
<dbReference type="SUPFAM" id="SSF118196">
    <property type="entry name" value="YaeB-like"/>
    <property type="match status" value="1"/>
</dbReference>
<dbReference type="PANTHER" id="PTHR12818">
    <property type="entry name" value="TRNA (ADENINE(37)-N6)-METHYLTRANSFERASE"/>
    <property type="match status" value="1"/>
</dbReference>
<evidence type="ECO:0000313" key="5">
    <source>
        <dbReference type="Proteomes" id="UP000823046"/>
    </source>
</evidence>
<gene>
    <name evidence="4" type="ORF">IE077_001375</name>
</gene>
<name>A0ABQ7J5D1_9APIC</name>
<reference evidence="4 5" key="1">
    <citation type="journal article" date="2020" name="bioRxiv">
        <title>Metabolic contributions of an alphaproteobacterial endosymbiont in the apicomplexan Cardiosporidium cionae.</title>
        <authorList>
            <person name="Hunter E.S."/>
            <person name="Paight C.J."/>
            <person name="Lane C.E."/>
        </authorList>
    </citation>
    <scope>NUCLEOTIDE SEQUENCE [LARGE SCALE GENOMIC DNA]</scope>
    <source>
        <strain evidence="4">ESH_2018</strain>
    </source>
</reference>